<evidence type="ECO:0000313" key="2">
    <source>
        <dbReference type="EMBL" id="TWU14744.1"/>
    </source>
</evidence>
<dbReference type="SUPFAM" id="SSF52540">
    <property type="entry name" value="P-loop containing nucleoside triphosphate hydrolases"/>
    <property type="match status" value="1"/>
</dbReference>
<dbReference type="Proteomes" id="UP000320735">
    <property type="component" value="Unassembled WGS sequence"/>
</dbReference>
<dbReference type="AlphaFoldDB" id="A0A5C6BVL3"/>
<evidence type="ECO:0000313" key="3">
    <source>
        <dbReference type="Proteomes" id="UP000320735"/>
    </source>
</evidence>
<comment type="caution">
    <text evidence="2">The sequence shown here is derived from an EMBL/GenBank/DDBJ whole genome shotgun (WGS) entry which is preliminary data.</text>
</comment>
<dbReference type="Pfam" id="PF13481">
    <property type="entry name" value="AAA_25"/>
    <property type="match status" value="1"/>
</dbReference>
<dbReference type="RefSeq" id="WP_197532521.1">
    <property type="nucleotide sequence ID" value="NZ_SJPP01000001.1"/>
</dbReference>
<protein>
    <submittedName>
        <fullName evidence="2">Regulatory protein RepA</fullName>
    </submittedName>
</protein>
<name>A0A5C6BVL3_9PLAN</name>
<gene>
    <name evidence="2" type="primary">repA</name>
    <name evidence="2" type="ORF">CA54_36130</name>
</gene>
<accession>A0A5C6BVL3</accession>
<organism evidence="2 3">
    <name type="scientific">Symmachiella macrocystis</name>
    <dbReference type="NCBI Taxonomy" id="2527985"/>
    <lineage>
        <taxon>Bacteria</taxon>
        <taxon>Pseudomonadati</taxon>
        <taxon>Planctomycetota</taxon>
        <taxon>Planctomycetia</taxon>
        <taxon>Planctomycetales</taxon>
        <taxon>Planctomycetaceae</taxon>
        <taxon>Symmachiella</taxon>
    </lineage>
</organism>
<keyword evidence="3" id="KW-1185">Reference proteome</keyword>
<dbReference type="EMBL" id="SJPP01000001">
    <property type="protein sequence ID" value="TWU14744.1"/>
    <property type="molecule type" value="Genomic_DNA"/>
</dbReference>
<dbReference type="Gene3D" id="3.40.50.300">
    <property type="entry name" value="P-loop containing nucleotide triphosphate hydrolases"/>
    <property type="match status" value="1"/>
</dbReference>
<feature type="region of interest" description="Disordered" evidence="1">
    <location>
        <begin position="172"/>
        <end position="192"/>
    </location>
</feature>
<dbReference type="InterPro" id="IPR027417">
    <property type="entry name" value="P-loop_NTPase"/>
</dbReference>
<evidence type="ECO:0000256" key="1">
    <source>
        <dbReference type="SAM" id="MobiDB-lite"/>
    </source>
</evidence>
<proteinExistence type="predicted"/>
<reference evidence="2 3" key="1">
    <citation type="submission" date="2019-02" db="EMBL/GenBank/DDBJ databases">
        <title>Deep-cultivation of Planctomycetes and their phenomic and genomic characterization uncovers novel biology.</title>
        <authorList>
            <person name="Wiegand S."/>
            <person name="Jogler M."/>
            <person name="Boedeker C."/>
            <person name="Pinto D."/>
            <person name="Vollmers J."/>
            <person name="Rivas-Marin E."/>
            <person name="Kohn T."/>
            <person name="Peeters S.H."/>
            <person name="Heuer A."/>
            <person name="Rast P."/>
            <person name="Oberbeckmann S."/>
            <person name="Bunk B."/>
            <person name="Jeske O."/>
            <person name="Meyerdierks A."/>
            <person name="Storesund J.E."/>
            <person name="Kallscheuer N."/>
            <person name="Luecker S."/>
            <person name="Lage O.M."/>
            <person name="Pohl T."/>
            <person name="Merkel B.J."/>
            <person name="Hornburger P."/>
            <person name="Mueller R.-W."/>
            <person name="Bruemmer F."/>
            <person name="Labrenz M."/>
            <person name="Spormann A.M."/>
            <person name="Op Den Camp H."/>
            <person name="Overmann J."/>
            <person name="Amann R."/>
            <person name="Jetten M.S.M."/>
            <person name="Mascher T."/>
            <person name="Medema M.H."/>
            <person name="Devos D.P."/>
            <person name="Kaster A.-K."/>
            <person name="Ovreas L."/>
            <person name="Rohde M."/>
            <person name="Galperin M.Y."/>
            <person name="Jogler C."/>
        </authorList>
    </citation>
    <scope>NUCLEOTIDE SEQUENCE [LARGE SCALE GENOMIC DNA]</scope>
    <source>
        <strain evidence="2 3">CA54</strain>
    </source>
</reference>
<sequence>MVIEHPELRRPVIHGLLREGETMNVIASPKVGKSWLVNDLALAVATGRQWLETFETEQGNVLIIDNELHRETSAHRIPKVMDARGIPFDDVGDRICVANVRGGLKDIYGLATCFQELSPDRFKLIVLDAFYRFMPRDTDENDNGTMSQLYNHLDNFAARLHCSFVLVHHSSKGSQSGKSVTDVGAGAGSQSRATDTHLVLRPHEEPNCAVLDAAVRSWPPIEPRVLRWQFPVWNPDDSLDPADLQTARARRRRSGARARARTDEPALKAQITKKAKEQGLSARKASRLLRAAEEAELVFRWKFGVTKSVQFATEAQPAGSSVRARTPP</sequence>